<accession>A0A2G9YU04</accession>
<feature type="transmembrane region" description="Helical" evidence="1">
    <location>
        <begin position="20"/>
        <end position="47"/>
    </location>
</feature>
<feature type="transmembrane region" description="Helical" evidence="1">
    <location>
        <begin position="59"/>
        <end position="80"/>
    </location>
</feature>
<protein>
    <recommendedName>
        <fullName evidence="4">HMA domain-containing protein</fullName>
    </recommendedName>
</protein>
<proteinExistence type="predicted"/>
<evidence type="ECO:0000313" key="2">
    <source>
        <dbReference type="EMBL" id="PIP22223.1"/>
    </source>
</evidence>
<evidence type="ECO:0000313" key="3">
    <source>
        <dbReference type="Proteomes" id="UP000229054"/>
    </source>
</evidence>
<gene>
    <name evidence="2" type="ORF">COX38_01820</name>
</gene>
<name>A0A2G9YU04_9BACT</name>
<dbReference type="Proteomes" id="UP000229054">
    <property type="component" value="Unassembled WGS sequence"/>
</dbReference>
<organism evidence="2 3">
    <name type="scientific">Candidatus Nealsonbacteria bacterium CG23_combo_of_CG06-09_8_20_14_all_39_25</name>
    <dbReference type="NCBI Taxonomy" id="1974723"/>
    <lineage>
        <taxon>Bacteria</taxon>
        <taxon>Candidatus Nealsoniibacteriota</taxon>
    </lineage>
</organism>
<keyword evidence="1" id="KW-0472">Membrane</keyword>
<reference evidence="2 3" key="1">
    <citation type="submission" date="2017-09" db="EMBL/GenBank/DDBJ databases">
        <title>Depth-based differentiation of microbial function through sediment-hosted aquifers and enrichment of novel symbionts in the deep terrestrial subsurface.</title>
        <authorList>
            <person name="Probst A.J."/>
            <person name="Ladd B."/>
            <person name="Jarett J.K."/>
            <person name="Geller-Mcgrath D.E."/>
            <person name="Sieber C.M."/>
            <person name="Emerson J.B."/>
            <person name="Anantharaman K."/>
            <person name="Thomas B.C."/>
            <person name="Malmstrom R."/>
            <person name="Stieglmeier M."/>
            <person name="Klingl A."/>
            <person name="Woyke T."/>
            <person name="Ryan C.M."/>
            <person name="Banfield J.F."/>
        </authorList>
    </citation>
    <scope>NUCLEOTIDE SEQUENCE [LARGE SCALE GENOMIC DNA]</scope>
    <source>
        <strain evidence="2">CG23_combo_of_CG06-09_8_20_14_all_39_25</strain>
    </source>
</reference>
<evidence type="ECO:0000256" key="1">
    <source>
        <dbReference type="SAM" id="Phobius"/>
    </source>
</evidence>
<sequence length="258" mass="27595">MNCCGQKEEKTGVKRNRGFLAGILYGLAPHTFCIAFIVFTVLGVTAATTFLRPFLMNRYFFHILVGLSIVFATISAVIYLKKNDILSPSGIKRKKGYLLTLYGVTVGINLLLFMVIFPIAANLDSGIPLTAAISATFGRGEELTLSESTSLVTLQVNIPCPGHAPLIIGELRTISGVEAVRFKFPNLFDVSYNSEKTSKEQMLSLEVFNTYKAIITNEQQGNAVEQTINNTGASQSLTGSCAVGCGGAGGGCGCGCRK</sequence>
<feature type="transmembrane region" description="Helical" evidence="1">
    <location>
        <begin position="101"/>
        <end position="121"/>
    </location>
</feature>
<evidence type="ECO:0008006" key="4">
    <source>
        <dbReference type="Google" id="ProtNLM"/>
    </source>
</evidence>
<dbReference type="EMBL" id="PCRN01000066">
    <property type="protein sequence ID" value="PIP22223.1"/>
    <property type="molecule type" value="Genomic_DNA"/>
</dbReference>
<keyword evidence="1" id="KW-0812">Transmembrane</keyword>
<comment type="caution">
    <text evidence="2">The sequence shown here is derived from an EMBL/GenBank/DDBJ whole genome shotgun (WGS) entry which is preliminary data.</text>
</comment>
<keyword evidence="1" id="KW-1133">Transmembrane helix</keyword>
<dbReference type="AlphaFoldDB" id="A0A2G9YU04"/>